<dbReference type="GO" id="GO:0006913">
    <property type="term" value="P:nucleocytoplasmic transport"/>
    <property type="evidence" value="ECO:0007669"/>
    <property type="project" value="TreeGrafter"/>
</dbReference>
<dbReference type="AlphaFoldDB" id="A0A8E0SBC6"/>
<feature type="region of interest" description="Disordered" evidence="4">
    <location>
        <begin position="342"/>
        <end position="425"/>
    </location>
</feature>
<evidence type="ECO:0000313" key="5">
    <source>
        <dbReference type="EMBL" id="KAA0201139.1"/>
    </source>
</evidence>
<dbReference type="SUPFAM" id="SSF52047">
    <property type="entry name" value="RNI-like"/>
    <property type="match status" value="1"/>
</dbReference>
<dbReference type="PANTHER" id="PTHR24113:SF12">
    <property type="entry name" value="RAN GTPASE-ACTIVATING PROTEIN 1"/>
    <property type="match status" value="1"/>
</dbReference>
<dbReference type="InterPro" id="IPR027038">
    <property type="entry name" value="RanGap"/>
</dbReference>
<dbReference type="InterPro" id="IPR032675">
    <property type="entry name" value="LRR_dom_sf"/>
</dbReference>
<proteinExistence type="predicted"/>
<dbReference type="Gene3D" id="3.80.10.10">
    <property type="entry name" value="Ribonuclease Inhibitor"/>
    <property type="match status" value="1"/>
</dbReference>
<evidence type="ECO:0000256" key="2">
    <source>
        <dbReference type="ARBA" id="ARBA00022614"/>
    </source>
</evidence>
<dbReference type="Proteomes" id="UP000728185">
    <property type="component" value="Unassembled WGS sequence"/>
</dbReference>
<evidence type="ECO:0000256" key="4">
    <source>
        <dbReference type="SAM" id="MobiDB-lite"/>
    </source>
</evidence>
<feature type="compositionally biased region" description="Polar residues" evidence="4">
    <location>
        <begin position="416"/>
        <end position="425"/>
    </location>
</feature>
<dbReference type="Pfam" id="PF13516">
    <property type="entry name" value="LRR_6"/>
    <property type="match status" value="3"/>
</dbReference>
<keyword evidence="6" id="KW-1185">Reference proteome</keyword>
<comment type="caution">
    <text evidence="5">The sequence shown here is derived from an EMBL/GenBank/DDBJ whole genome shotgun (WGS) entry which is preliminary data.</text>
</comment>
<feature type="compositionally biased region" description="Acidic residues" evidence="4">
    <location>
        <begin position="391"/>
        <end position="413"/>
    </location>
</feature>
<organism evidence="5 6">
    <name type="scientific">Fasciolopsis buskii</name>
    <dbReference type="NCBI Taxonomy" id="27845"/>
    <lineage>
        <taxon>Eukaryota</taxon>
        <taxon>Metazoa</taxon>
        <taxon>Spiralia</taxon>
        <taxon>Lophotrochozoa</taxon>
        <taxon>Platyhelminthes</taxon>
        <taxon>Trematoda</taxon>
        <taxon>Digenea</taxon>
        <taxon>Plagiorchiida</taxon>
        <taxon>Echinostomata</taxon>
        <taxon>Echinostomatoidea</taxon>
        <taxon>Fasciolidae</taxon>
        <taxon>Fasciolopsis</taxon>
    </lineage>
</organism>
<evidence type="ECO:0000313" key="6">
    <source>
        <dbReference type="Proteomes" id="UP000728185"/>
    </source>
</evidence>
<protein>
    <submittedName>
        <fullName evidence="5">Ran GTPase-activating protein 1</fullName>
    </submittedName>
</protein>
<gene>
    <name evidence="5" type="ORF">FBUS_01190</name>
</gene>
<sequence length="772" mass="83053">MCASLVDFSGLALKLDEPKDVEKIIEAITHNPDVSCLNLSGNTLGIAAAEPVGISLERCSRLQRCLWSDLFTGRLKSEIAPALRHLSAGVMASGACLVELDLSDNAFGPNGVVGVVDLIASPACATLQILRMNNQGLGHEGCRHLVEALKKGRKASGGQGLRLKVFSAGRNRLENYGANLLSQVFSDMGSLEEVSLYQNGIGIHGIEGVNSIVKMLESNPGLRVLNLSDNSLTEKGGKAITKALCNLSHLEELHLSDCLLRPSGVIALARALEDPETLPNIRVLNLTGNEINRSTGISLILSLGNKSKLELLDLNANEFGADGIQAIIRTLDSVGLLHVLPSRSGLNDRGDTNGDIEESPYASAFDEDQGSGDEQDEGDVDDEDRGSGHDEVDDYGGYEDDDEEEEPDYDDEKESSFNTVQERPVTKSNFSFRALSDAMGDVSSPSTGKETAPSVKPGPFGRGLFSAFGSSPVNNTEVGNARSTLWPTNPVGPAPGLFSQLTSAGMIFGKGQHLFSPPVPSGPPVSSPVQQSQQVTNTGATDLTSQVDPVQLVLFQLQSCLTDPKQAAPLDRLIHTLSQKSSRMVLPLDKIQSVAQNTEPENVVRLALRICRHVGHTNLTQISEDCVQCFAVNLLASALIPNVPCLGAYRAAISDSSRTTRAANCVLVHLGAIKAEKGSDDDLEVRQLNQSTWEQRRLIYLSTLRQLVQQYGNRLNDTAGPAWNSIRFLLSQKAEQRQTDDSQVTKIPTEADRLQDDLVTLLESQLARVQIS</sequence>
<feature type="compositionally biased region" description="Acidic residues" evidence="4">
    <location>
        <begin position="365"/>
        <end position="384"/>
    </location>
</feature>
<dbReference type="SMART" id="SM00368">
    <property type="entry name" value="LRR_RI"/>
    <property type="match status" value="8"/>
</dbReference>
<dbReference type="GO" id="GO:0005829">
    <property type="term" value="C:cytosol"/>
    <property type="evidence" value="ECO:0007669"/>
    <property type="project" value="TreeGrafter"/>
</dbReference>
<name>A0A8E0SBC6_9TREM</name>
<dbReference type="GO" id="GO:0048471">
    <property type="term" value="C:perinuclear region of cytoplasm"/>
    <property type="evidence" value="ECO:0007669"/>
    <property type="project" value="TreeGrafter"/>
</dbReference>
<dbReference type="PANTHER" id="PTHR24113">
    <property type="entry name" value="RAN GTPASE-ACTIVATING PROTEIN 1"/>
    <property type="match status" value="1"/>
</dbReference>
<dbReference type="GO" id="GO:0005634">
    <property type="term" value="C:nucleus"/>
    <property type="evidence" value="ECO:0007669"/>
    <property type="project" value="TreeGrafter"/>
</dbReference>
<keyword evidence="3" id="KW-0677">Repeat</keyword>
<evidence type="ECO:0000256" key="3">
    <source>
        <dbReference type="ARBA" id="ARBA00022737"/>
    </source>
</evidence>
<dbReference type="EMBL" id="LUCM01000079">
    <property type="protein sequence ID" value="KAA0201139.1"/>
    <property type="molecule type" value="Genomic_DNA"/>
</dbReference>
<dbReference type="CDD" id="cd00116">
    <property type="entry name" value="LRR_RI"/>
    <property type="match status" value="1"/>
</dbReference>
<reference evidence="5" key="1">
    <citation type="submission" date="2019-05" db="EMBL/GenBank/DDBJ databases">
        <title>Annotation for the trematode Fasciolopsis buski.</title>
        <authorList>
            <person name="Choi Y.-J."/>
        </authorList>
    </citation>
    <scope>NUCLEOTIDE SEQUENCE</scope>
    <source>
        <strain evidence="5">HT</strain>
        <tissue evidence="5">Whole worm</tissue>
    </source>
</reference>
<dbReference type="GO" id="GO:0031267">
    <property type="term" value="F:small GTPase binding"/>
    <property type="evidence" value="ECO:0007669"/>
    <property type="project" value="TreeGrafter"/>
</dbReference>
<keyword evidence="1" id="KW-0343">GTPase activation</keyword>
<accession>A0A8E0SBC6</accession>
<dbReference type="GO" id="GO:0005096">
    <property type="term" value="F:GTPase activator activity"/>
    <property type="evidence" value="ECO:0007669"/>
    <property type="project" value="UniProtKB-KW"/>
</dbReference>
<keyword evidence="2" id="KW-0433">Leucine-rich repeat</keyword>
<dbReference type="OrthoDB" id="184583at2759"/>
<feature type="region of interest" description="Disordered" evidence="4">
    <location>
        <begin position="439"/>
        <end position="458"/>
    </location>
</feature>
<evidence type="ECO:0000256" key="1">
    <source>
        <dbReference type="ARBA" id="ARBA00022468"/>
    </source>
</evidence>
<dbReference type="InterPro" id="IPR001611">
    <property type="entry name" value="Leu-rich_rpt"/>
</dbReference>